<protein>
    <submittedName>
        <fullName evidence="4">SJCHGC06781 protein</fullName>
    </submittedName>
</protein>
<dbReference type="InterPro" id="IPR002068">
    <property type="entry name" value="A-crystallin/Hsp20_dom"/>
</dbReference>
<organism evidence="4">
    <name type="scientific">Schistosoma japonicum</name>
    <name type="common">Blood fluke</name>
    <dbReference type="NCBI Taxonomy" id="6182"/>
    <lineage>
        <taxon>Eukaryota</taxon>
        <taxon>Metazoa</taxon>
        <taxon>Spiralia</taxon>
        <taxon>Lophotrochozoa</taxon>
        <taxon>Platyhelminthes</taxon>
        <taxon>Trematoda</taxon>
        <taxon>Digenea</taxon>
        <taxon>Strigeidida</taxon>
        <taxon>Schistosomatoidea</taxon>
        <taxon>Schistosomatidae</taxon>
        <taxon>Schistosoma</taxon>
    </lineage>
</organism>
<sequence length="90" mass="9991">MKDGINGRKLHLEVTVDSIYKADELCVRMDSNCIVISGCQKKTEGSSSSTAEFTQSFEIPETVDPFSVTAHAYWQQLLLLQAPLSMHSLN</sequence>
<evidence type="ECO:0000313" key="4">
    <source>
        <dbReference type="EMBL" id="AAX30671.1"/>
    </source>
</evidence>
<evidence type="ECO:0000256" key="1">
    <source>
        <dbReference type="PROSITE-ProRule" id="PRU00285"/>
    </source>
</evidence>
<dbReference type="SUPFAM" id="SSF49764">
    <property type="entry name" value="HSP20-like chaperones"/>
    <property type="match status" value="1"/>
</dbReference>
<name>Q5BS14_SCHJA</name>
<dbReference type="AlphaFoldDB" id="Q5BS14"/>
<comment type="similarity">
    <text evidence="1 2">Belongs to the small heat shock protein (HSP20) family.</text>
</comment>
<dbReference type="PROSITE" id="PS01031">
    <property type="entry name" value="SHSP"/>
    <property type="match status" value="1"/>
</dbReference>
<dbReference type="EMBL" id="AY915450">
    <property type="protein sequence ID" value="AAX30671.1"/>
    <property type="molecule type" value="mRNA"/>
</dbReference>
<dbReference type="Gene3D" id="2.60.40.790">
    <property type="match status" value="1"/>
</dbReference>
<dbReference type="Pfam" id="PF00011">
    <property type="entry name" value="HSP20"/>
    <property type="match status" value="1"/>
</dbReference>
<reference evidence="4" key="1">
    <citation type="submission" date="2005-01" db="EMBL/GenBank/DDBJ databases">
        <authorList>
            <person name="Han Z."/>
        </authorList>
    </citation>
    <scope>NUCLEOTIDE SEQUENCE</scope>
</reference>
<reference evidence="4" key="2">
    <citation type="journal article" date="2006" name="PLoS Pathog.">
        <title>New perspectives on host-parasite interplay by comparative transcriptomic and proteomic analyses of Schistosoma japonicum.</title>
        <authorList>
            <person name="Liu F."/>
            <person name="Lu J."/>
            <person name="Hu W."/>
            <person name="Wang S.Y."/>
            <person name="Cui S.J."/>
            <person name="Chi M."/>
            <person name="Yan Q."/>
            <person name="Wang X.R."/>
            <person name="Song H.D."/>
            <person name="Xu X.N."/>
            <person name="Wang J.J."/>
            <person name="Zhang X.L."/>
            <person name="Zhang X."/>
            <person name="Wang Z.Q."/>
            <person name="Xue C.L."/>
            <person name="Brindley P.J."/>
            <person name="McManus D.P."/>
            <person name="Yang P.Y."/>
            <person name="Feng Z."/>
            <person name="Chen Z."/>
            <person name="Han Z.G."/>
        </authorList>
    </citation>
    <scope>NUCLEOTIDE SEQUENCE</scope>
</reference>
<accession>Q5BS14</accession>
<evidence type="ECO:0000256" key="2">
    <source>
        <dbReference type="RuleBase" id="RU003616"/>
    </source>
</evidence>
<evidence type="ECO:0000259" key="3">
    <source>
        <dbReference type="PROSITE" id="PS01031"/>
    </source>
</evidence>
<dbReference type="CDD" id="cd06526">
    <property type="entry name" value="metazoan_ACD"/>
    <property type="match status" value="1"/>
</dbReference>
<feature type="domain" description="SHSP" evidence="3">
    <location>
        <begin position="1"/>
        <end position="90"/>
    </location>
</feature>
<dbReference type="InterPro" id="IPR008978">
    <property type="entry name" value="HSP20-like_chaperone"/>
</dbReference>
<proteinExistence type="evidence at transcript level"/>